<dbReference type="GO" id="GO:0009007">
    <property type="term" value="F:site-specific DNA-methyltransferase (adenine-specific) activity"/>
    <property type="evidence" value="ECO:0007669"/>
    <property type="project" value="UniProtKB-EC"/>
</dbReference>
<proteinExistence type="inferred from homology"/>
<evidence type="ECO:0000256" key="6">
    <source>
        <dbReference type="ARBA" id="ARBA00047942"/>
    </source>
</evidence>
<comment type="similarity">
    <text evidence="1">Belongs to the N(4)/N(6)-methyltransferase family.</text>
</comment>
<dbReference type="InterPro" id="IPR012327">
    <property type="entry name" value="MeTrfase_D12"/>
</dbReference>
<protein>
    <recommendedName>
        <fullName evidence="2">site-specific DNA-methyltransferase (adenine-specific)</fullName>
        <ecNumber evidence="2">2.1.1.72</ecNumber>
    </recommendedName>
</protein>
<dbReference type="Gene3D" id="3.40.50.150">
    <property type="entry name" value="Vaccinia Virus protein VP39"/>
    <property type="match status" value="1"/>
</dbReference>
<comment type="catalytic activity">
    <reaction evidence="6">
        <text>a 2'-deoxyadenosine in DNA + S-adenosyl-L-methionine = an N(6)-methyl-2'-deoxyadenosine in DNA + S-adenosyl-L-homocysteine + H(+)</text>
        <dbReference type="Rhea" id="RHEA:15197"/>
        <dbReference type="Rhea" id="RHEA-COMP:12418"/>
        <dbReference type="Rhea" id="RHEA-COMP:12419"/>
        <dbReference type="ChEBI" id="CHEBI:15378"/>
        <dbReference type="ChEBI" id="CHEBI:57856"/>
        <dbReference type="ChEBI" id="CHEBI:59789"/>
        <dbReference type="ChEBI" id="CHEBI:90615"/>
        <dbReference type="ChEBI" id="CHEBI:90616"/>
        <dbReference type="EC" id="2.1.1.72"/>
    </reaction>
</comment>
<keyword evidence="4" id="KW-0808">Transferase</keyword>
<dbReference type="InterPro" id="IPR029063">
    <property type="entry name" value="SAM-dependent_MTases_sf"/>
</dbReference>
<dbReference type="GO" id="GO:0032259">
    <property type="term" value="P:methylation"/>
    <property type="evidence" value="ECO:0007669"/>
    <property type="project" value="UniProtKB-KW"/>
</dbReference>
<reference evidence="7" key="1">
    <citation type="journal article" date="2021" name="Proc. Natl. Acad. Sci. U.S.A.">
        <title>A Catalog of Tens of Thousands of Viruses from Human Metagenomes Reveals Hidden Associations with Chronic Diseases.</title>
        <authorList>
            <person name="Tisza M.J."/>
            <person name="Buck C.B."/>
        </authorList>
    </citation>
    <scope>NUCLEOTIDE SEQUENCE</scope>
    <source>
        <strain evidence="7">CttU829</strain>
    </source>
</reference>
<dbReference type="SUPFAM" id="SSF53335">
    <property type="entry name" value="S-adenosyl-L-methionine-dependent methyltransferases"/>
    <property type="match status" value="1"/>
</dbReference>
<evidence type="ECO:0000256" key="3">
    <source>
        <dbReference type="ARBA" id="ARBA00022603"/>
    </source>
</evidence>
<dbReference type="Gene3D" id="1.10.1020.10">
    <property type="entry name" value="Adenine-specific Methyltransferase, Domain 2"/>
    <property type="match status" value="1"/>
</dbReference>
<dbReference type="InterPro" id="IPR023095">
    <property type="entry name" value="Ade_MeTrfase_dom_2"/>
</dbReference>
<sequence length="285" mass="33063">MKKKTYTSAPLPFMGQKRRFVKEFREVLAEYPDDVTIVDMFGGSGILSHTAKAVKPNATIVYNDFDNYRERLAHIPHTNALLDKIRPLACSVDKLHRIPNDVRDRIRELVREEEKEVGFVDFYTISQSLMFSMKYATNLGEFLKATLYNRMVGNEYNADGYLDGLTIVSEDYKVLFERYKDMPNVLFVLDPPYLSTDVGAYTEYWSLSKYLDVLQLLMSRDFVYFTSNKSQLLELCEWFGKSGVGRNLFDGAKRIEFPLRLNHSSEYIDIMMYKRASTDKVVNTA</sequence>
<dbReference type="EC" id="2.1.1.72" evidence="2"/>
<name>A0A8S5LCE6_9CAUD</name>
<evidence type="ECO:0000256" key="1">
    <source>
        <dbReference type="ARBA" id="ARBA00006594"/>
    </source>
</evidence>
<keyword evidence="5" id="KW-0949">S-adenosyl-L-methionine</keyword>
<evidence type="ECO:0000313" key="7">
    <source>
        <dbReference type="EMBL" id="DAD67606.1"/>
    </source>
</evidence>
<organism evidence="7">
    <name type="scientific">Siphoviridae sp. cttU829</name>
    <dbReference type="NCBI Taxonomy" id="2823605"/>
    <lineage>
        <taxon>Viruses</taxon>
        <taxon>Duplodnaviria</taxon>
        <taxon>Heunggongvirae</taxon>
        <taxon>Uroviricota</taxon>
        <taxon>Caudoviricetes</taxon>
    </lineage>
</organism>
<keyword evidence="3 7" id="KW-0489">Methyltransferase</keyword>
<dbReference type="Pfam" id="PF02086">
    <property type="entry name" value="MethyltransfD12"/>
    <property type="match status" value="1"/>
</dbReference>
<dbReference type="EMBL" id="BK014681">
    <property type="protein sequence ID" value="DAD67606.1"/>
    <property type="molecule type" value="Genomic_DNA"/>
</dbReference>
<accession>A0A8S5LCE6</accession>
<evidence type="ECO:0000256" key="2">
    <source>
        <dbReference type="ARBA" id="ARBA00011900"/>
    </source>
</evidence>
<evidence type="ECO:0000256" key="5">
    <source>
        <dbReference type="ARBA" id="ARBA00022691"/>
    </source>
</evidence>
<evidence type="ECO:0000256" key="4">
    <source>
        <dbReference type="ARBA" id="ARBA00022679"/>
    </source>
</evidence>
<dbReference type="GO" id="GO:0009307">
    <property type="term" value="P:DNA restriction-modification system"/>
    <property type="evidence" value="ECO:0007669"/>
    <property type="project" value="InterPro"/>
</dbReference>